<dbReference type="EMBL" id="FMXN01000001">
    <property type="protein sequence ID" value="SDB04958.1"/>
    <property type="molecule type" value="Genomic_DNA"/>
</dbReference>
<dbReference type="Proteomes" id="UP000199626">
    <property type="component" value="Unassembled WGS sequence"/>
</dbReference>
<dbReference type="OrthoDB" id="9804207at2"/>
<dbReference type="PIRSF" id="PIRSF000232">
    <property type="entry name" value="YdjA"/>
    <property type="match status" value="1"/>
</dbReference>
<dbReference type="PANTHER" id="PTHR43821">
    <property type="entry name" value="NAD(P)H NITROREDUCTASE YDJA-RELATED"/>
    <property type="match status" value="1"/>
</dbReference>
<keyword evidence="5 7" id="KW-0560">Oxidoreductase</keyword>
<dbReference type="SUPFAM" id="SSF55469">
    <property type="entry name" value="FMN-dependent nitroreductase-like"/>
    <property type="match status" value="1"/>
</dbReference>
<gene>
    <name evidence="10" type="ORF">SAMN02927930_00212</name>
</gene>
<dbReference type="InterPro" id="IPR000415">
    <property type="entry name" value="Nitroreductase-like"/>
</dbReference>
<evidence type="ECO:0000313" key="11">
    <source>
        <dbReference type="Proteomes" id="UP000199626"/>
    </source>
</evidence>
<dbReference type="InterPro" id="IPR026021">
    <property type="entry name" value="YdjA-like"/>
</dbReference>
<sequence length="188" mass="20461">MNALELLTTRSSMPRVVAPGPTDEQLDLMITAAARAPDHMALQPYQITIFQGEQLAELGTIFAKAAAAKGEPEAQVERAKELPLRAPMVIVVAMTYQEHDKVPRDEQFASAACAALLLQQAAFVQGLGAVWRTGWFAEDEGVKQALGLTNKDAIVGFMYVGTPVVDTPIKPHKDMTEKVRYWGQASPL</sequence>
<dbReference type="CDD" id="cd02135">
    <property type="entry name" value="YdjA-like"/>
    <property type="match status" value="1"/>
</dbReference>
<feature type="domain" description="Nitroreductase" evidence="9">
    <location>
        <begin position="19"/>
        <end position="161"/>
    </location>
</feature>
<dbReference type="InterPro" id="IPR029479">
    <property type="entry name" value="Nitroreductase"/>
</dbReference>
<evidence type="ECO:0000259" key="9">
    <source>
        <dbReference type="Pfam" id="PF00881"/>
    </source>
</evidence>
<evidence type="ECO:0000256" key="5">
    <source>
        <dbReference type="ARBA" id="ARBA00023002"/>
    </source>
</evidence>
<dbReference type="GO" id="GO:0016491">
    <property type="term" value="F:oxidoreductase activity"/>
    <property type="evidence" value="ECO:0007669"/>
    <property type="project" value="UniProtKB-UniRule"/>
</dbReference>
<feature type="binding site" evidence="8">
    <location>
        <position position="39"/>
    </location>
    <ligand>
        <name>FMN</name>
        <dbReference type="ChEBI" id="CHEBI:58210"/>
        <note>ligand shared between dimeric partners</note>
    </ligand>
</feature>
<keyword evidence="6 7" id="KW-0520">NAD</keyword>
<dbReference type="EC" id="1.-.-.-" evidence="7"/>
<keyword evidence="2 7" id="KW-0285">Flavoprotein</keyword>
<dbReference type="Gene3D" id="3.40.109.10">
    <property type="entry name" value="NADH Oxidase"/>
    <property type="match status" value="1"/>
</dbReference>
<evidence type="ECO:0000313" key="10">
    <source>
        <dbReference type="EMBL" id="SDB04958.1"/>
    </source>
</evidence>
<dbReference type="PANTHER" id="PTHR43821:SF1">
    <property type="entry name" value="NAD(P)H NITROREDUCTASE YDJA-RELATED"/>
    <property type="match status" value="1"/>
</dbReference>
<comment type="cofactor">
    <cofactor evidence="8">
        <name>FMN</name>
        <dbReference type="ChEBI" id="CHEBI:58210"/>
    </cofactor>
    <text evidence="8">Binds 1 FMN per subunit.</text>
</comment>
<feature type="binding site" evidence="8">
    <location>
        <position position="35"/>
    </location>
    <ligand>
        <name>FMN</name>
        <dbReference type="ChEBI" id="CHEBI:58210"/>
        <note>ligand shared between dimeric partners</note>
    </ligand>
</feature>
<evidence type="ECO:0000256" key="8">
    <source>
        <dbReference type="PIRSR" id="PIRSR000232-1"/>
    </source>
</evidence>
<dbReference type="Pfam" id="PF00881">
    <property type="entry name" value="Nitroreductase"/>
    <property type="match status" value="1"/>
</dbReference>
<evidence type="ECO:0000256" key="1">
    <source>
        <dbReference type="ARBA" id="ARBA00007118"/>
    </source>
</evidence>
<dbReference type="STRING" id="1159017.SAMN02927930_00212"/>
<evidence type="ECO:0000256" key="3">
    <source>
        <dbReference type="ARBA" id="ARBA00022643"/>
    </source>
</evidence>
<evidence type="ECO:0000256" key="4">
    <source>
        <dbReference type="ARBA" id="ARBA00022857"/>
    </source>
</evidence>
<feature type="binding site" description="in other chain" evidence="8">
    <location>
        <begin position="131"/>
        <end position="133"/>
    </location>
    <ligand>
        <name>FMN</name>
        <dbReference type="ChEBI" id="CHEBI:58210"/>
        <note>ligand shared between dimeric partners</note>
    </ligand>
</feature>
<keyword evidence="3 7" id="KW-0288">FMN</keyword>
<feature type="binding site" description="in other chain" evidence="8">
    <location>
        <begin position="10"/>
        <end position="12"/>
    </location>
    <ligand>
        <name>FMN</name>
        <dbReference type="ChEBI" id="CHEBI:58210"/>
        <note>ligand shared between dimeric partners</note>
    </ligand>
</feature>
<organism evidence="10 11">
    <name type="scientific">Pseudidiomarina indica</name>
    <dbReference type="NCBI Taxonomy" id="1159017"/>
    <lineage>
        <taxon>Bacteria</taxon>
        <taxon>Pseudomonadati</taxon>
        <taxon>Pseudomonadota</taxon>
        <taxon>Gammaproteobacteria</taxon>
        <taxon>Alteromonadales</taxon>
        <taxon>Idiomarinaceae</taxon>
        <taxon>Pseudidiomarina</taxon>
    </lineage>
</organism>
<accession>A0A1G6A968</accession>
<name>A0A1G6A968_9GAMM</name>
<dbReference type="InterPro" id="IPR052530">
    <property type="entry name" value="NAD(P)H_nitroreductase"/>
</dbReference>
<keyword evidence="4 7" id="KW-0521">NADP</keyword>
<comment type="similarity">
    <text evidence="1 7">Belongs to the nitroreductase family.</text>
</comment>
<evidence type="ECO:0000256" key="6">
    <source>
        <dbReference type="ARBA" id="ARBA00023027"/>
    </source>
</evidence>
<dbReference type="RefSeq" id="WP_092590847.1">
    <property type="nucleotide sequence ID" value="NZ_FMXN01000001.1"/>
</dbReference>
<reference evidence="11" key="1">
    <citation type="submission" date="2016-10" db="EMBL/GenBank/DDBJ databases">
        <authorList>
            <person name="Varghese N."/>
            <person name="Submissions S."/>
        </authorList>
    </citation>
    <scope>NUCLEOTIDE SEQUENCE [LARGE SCALE GENOMIC DNA]</scope>
    <source>
        <strain evidence="11">CGMCC 1.10824</strain>
    </source>
</reference>
<dbReference type="AlphaFoldDB" id="A0A1G6A968"/>
<keyword evidence="11" id="KW-1185">Reference proteome</keyword>
<proteinExistence type="inferred from homology"/>
<evidence type="ECO:0000256" key="7">
    <source>
        <dbReference type="PIRNR" id="PIRNR000232"/>
    </source>
</evidence>
<evidence type="ECO:0000256" key="2">
    <source>
        <dbReference type="ARBA" id="ARBA00022630"/>
    </source>
</evidence>
<protein>
    <recommendedName>
        <fullName evidence="7">Putative NAD(P)H nitroreductase</fullName>
        <ecNumber evidence="7">1.-.-.-</ecNumber>
    </recommendedName>
</protein>